<dbReference type="PANTHER" id="PTHR46483:SF4">
    <property type="entry name" value="PHOSPHOLIPASE A1 PLIP2, CHLOROPLASTIC"/>
    <property type="match status" value="1"/>
</dbReference>
<accession>A0A426Y8R2</accession>
<protein>
    <submittedName>
        <fullName evidence="2">Uncharacterized protein</fullName>
    </submittedName>
</protein>
<keyword evidence="1" id="KW-0472">Membrane</keyword>
<dbReference type="GO" id="GO:0008970">
    <property type="term" value="F:phospholipase A1 activity"/>
    <property type="evidence" value="ECO:0007669"/>
    <property type="project" value="InterPro"/>
</dbReference>
<feature type="transmembrane region" description="Helical" evidence="1">
    <location>
        <begin position="161"/>
        <end position="183"/>
    </location>
</feature>
<dbReference type="PANTHER" id="PTHR46483">
    <property type="entry name" value="PHOSPHOLIPASE A1 PLIP2, CHLOROPLASTIC"/>
    <property type="match status" value="1"/>
</dbReference>
<dbReference type="Proteomes" id="UP000287651">
    <property type="component" value="Unassembled WGS sequence"/>
</dbReference>
<reference evidence="2 3" key="1">
    <citation type="journal article" date="2014" name="Agronomy (Basel)">
        <title>A Draft Genome Sequence for Ensete ventricosum, the Drought-Tolerant Tree Against Hunger.</title>
        <authorList>
            <person name="Harrison J."/>
            <person name="Moore K.A."/>
            <person name="Paszkiewicz K."/>
            <person name="Jones T."/>
            <person name="Grant M."/>
            <person name="Ambacheew D."/>
            <person name="Muzemil S."/>
            <person name="Studholme D.J."/>
        </authorList>
    </citation>
    <scope>NUCLEOTIDE SEQUENCE [LARGE SCALE GENOMIC DNA]</scope>
</reference>
<dbReference type="InterPro" id="IPR043367">
    <property type="entry name" value="PLIP1/2/3"/>
</dbReference>
<evidence type="ECO:0000313" key="2">
    <source>
        <dbReference type="EMBL" id="RRT48098.1"/>
    </source>
</evidence>
<dbReference type="EMBL" id="AMZH03014159">
    <property type="protein sequence ID" value="RRT48098.1"/>
    <property type="molecule type" value="Genomic_DNA"/>
</dbReference>
<name>A0A426Y8R2_ENSVE</name>
<evidence type="ECO:0000313" key="3">
    <source>
        <dbReference type="Proteomes" id="UP000287651"/>
    </source>
</evidence>
<sequence length="186" mass="21022">MGQLLILQPEEKFSPCHDLLPPGNGLYILGNSLEHSNDSERLLHAATLAFLNSPHPLEILSDRSAYGSEGTVYRDHDTNSYLRSVRGVIRQEFKLIRKVKREQRRKIWWPLVATQDIHPRVVSTRSAGSTISTQRNFSFSGAIHGGKQTLKQFARLVTSQYVHIFVVLFFPARLLLLGALSVINFS</sequence>
<evidence type="ECO:0000256" key="1">
    <source>
        <dbReference type="SAM" id="Phobius"/>
    </source>
</evidence>
<keyword evidence="1" id="KW-1133">Transmembrane helix</keyword>
<organism evidence="2 3">
    <name type="scientific">Ensete ventricosum</name>
    <name type="common">Abyssinian banana</name>
    <name type="synonym">Musa ensete</name>
    <dbReference type="NCBI Taxonomy" id="4639"/>
    <lineage>
        <taxon>Eukaryota</taxon>
        <taxon>Viridiplantae</taxon>
        <taxon>Streptophyta</taxon>
        <taxon>Embryophyta</taxon>
        <taxon>Tracheophyta</taxon>
        <taxon>Spermatophyta</taxon>
        <taxon>Magnoliopsida</taxon>
        <taxon>Liliopsida</taxon>
        <taxon>Zingiberales</taxon>
        <taxon>Musaceae</taxon>
        <taxon>Ensete</taxon>
    </lineage>
</organism>
<keyword evidence="1" id="KW-0812">Transmembrane</keyword>
<proteinExistence type="predicted"/>
<comment type="caution">
    <text evidence="2">The sequence shown here is derived from an EMBL/GenBank/DDBJ whole genome shotgun (WGS) entry which is preliminary data.</text>
</comment>
<dbReference type="AlphaFoldDB" id="A0A426Y8R2"/>
<gene>
    <name evidence="2" type="ORF">B296_00053314</name>
</gene>